<evidence type="ECO:0000256" key="6">
    <source>
        <dbReference type="ARBA" id="ARBA00022967"/>
    </source>
</evidence>
<keyword evidence="7" id="KW-0472">Membrane</keyword>
<dbReference type="GeneID" id="56029674"/>
<dbReference type="PANTHER" id="PTHR43875">
    <property type="entry name" value="MALTODEXTRIN IMPORT ATP-BINDING PROTEIN MSMX"/>
    <property type="match status" value="1"/>
</dbReference>
<evidence type="ECO:0000256" key="12">
    <source>
        <dbReference type="ARBA" id="ARBA00065962"/>
    </source>
</evidence>
<evidence type="ECO:0000313" key="16">
    <source>
        <dbReference type="EMBL" id="QLG28321.1"/>
    </source>
</evidence>
<evidence type="ECO:0000256" key="11">
    <source>
        <dbReference type="ARBA" id="ARBA00061029"/>
    </source>
</evidence>
<reference evidence="16 17" key="1">
    <citation type="submission" date="2020-07" db="EMBL/GenBank/DDBJ databases">
        <title>Gai3-2, isolated from salt lake.</title>
        <authorList>
            <person name="Cui H."/>
            <person name="Shi X."/>
        </authorList>
    </citation>
    <scope>NUCLEOTIDE SEQUENCE [LARGE SCALE GENOMIC DNA]</scope>
    <source>
        <strain evidence="16 17">Gai3-2</strain>
    </source>
</reference>
<keyword evidence="3" id="KW-1003">Cell membrane</keyword>
<feature type="domain" description="ABC transporter" evidence="15">
    <location>
        <begin position="4"/>
        <end position="238"/>
    </location>
</feature>
<evidence type="ECO:0000256" key="1">
    <source>
        <dbReference type="ARBA" id="ARBA00004202"/>
    </source>
</evidence>
<comment type="function">
    <text evidence="10">Part of the ABC transporter complex XacGHIJK involved in the uptake of xylose and arabinose. Responsible for energy coupling to the transport system.</text>
</comment>
<comment type="subunit">
    <text evidence="12">The complex is composed of two ATP-binding proteins (XacJ and XacK), two transmembrane proteins (XacH and XacI) and a solute-binding protein (XacG).</text>
</comment>
<feature type="compositionally biased region" description="Basic and acidic residues" evidence="14">
    <location>
        <begin position="386"/>
        <end position="395"/>
    </location>
</feature>
<dbReference type="GO" id="GO:0022857">
    <property type="term" value="F:transmembrane transporter activity"/>
    <property type="evidence" value="ECO:0007669"/>
    <property type="project" value="InterPro"/>
</dbReference>
<comment type="similarity">
    <text evidence="11">Belongs to the ABC transporter superfamily. Carbohydrate uptake transporter-1 (CUT1) (TC 3.A.1.1) family.</text>
</comment>
<evidence type="ECO:0000256" key="7">
    <source>
        <dbReference type="ARBA" id="ARBA00023136"/>
    </source>
</evidence>
<dbReference type="SMART" id="SM00382">
    <property type="entry name" value="AAA"/>
    <property type="match status" value="1"/>
</dbReference>
<keyword evidence="6" id="KW-1278">Translocase</keyword>
<keyword evidence="5 16" id="KW-0067">ATP-binding</keyword>
<dbReference type="GO" id="GO:0055052">
    <property type="term" value="C:ATP-binding cassette (ABC) transporter complex, substrate-binding subunit-containing"/>
    <property type="evidence" value="ECO:0007669"/>
    <property type="project" value="TreeGrafter"/>
</dbReference>
<dbReference type="OrthoDB" id="18368at2157"/>
<dbReference type="Pfam" id="PF00005">
    <property type="entry name" value="ABC_tran"/>
    <property type="match status" value="1"/>
</dbReference>
<dbReference type="InterPro" id="IPR017871">
    <property type="entry name" value="ABC_transporter-like_CS"/>
</dbReference>
<dbReference type="GO" id="GO:0016887">
    <property type="term" value="F:ATP hydrolysis activity"/>
    <property type="evidence" value="ECO:0007669"/>
    <property type="project" value="InterPro"/>
</dbReference>
<dbReference type="EC" id="7.5.2.13" evidence="13"/>
<comment type="catalytic activity">
    <reaction evidence="9">
        <text>L-arabinose(out) + ATP + H2O = L-arabinose(in) + ADP + phosphate + H(+)</text>
        <dbReference type="Rhea" id="RHEA:30007"/>
        <dbReference type="ChEBI" id="CHEBI:15377"/>
        <dbReference type="ChEBI" id="CHEBI:15378"/>
        <dbReference type="ChEBI" id="CHEBI:17535"/>
        <dbReference type="ChEBI" id="CHEBI:30616"/>
        <dbReference type="ChEBI" id="CHEBI:43474"/>
        <dbReference type="ChEBI" id="CHEBI:456216"/>
        <dbReference type="EC" id="7.5.2.13"/>
    </reaction>
    <physiologicalReaction direction="left-to-right" evidence="9">
        <dbReference type="Rhea" id="RHEA:30008"/>
    </physiologicalReaction>
</comment>
<dbReference type="PANTHER" id="PTHR43875:SF15">
    <property type="entry name" value="TREHALOSE IMPORT ATP-BINDING PROTEIN SUGC"/>
    <property type="match status" value="1"/>
</dbReference>
<dbReference type="RefSeq" id="WP_179169896.1">
    <property type="nucleotide sequence ID" value="NZ_CP058529.1"/>
</dbReference>
<dbReference type="PROSITE" id="PS00211">
    <property type="entry name" value="ABC_TRANSPORTER_1"/>
    <property type="match status" value="1"/>
</dbReference>
<dbReference type="GO" id="GO:0005524">
    <property type="term" value="F:ATP binding"/>
    <property type="evidence" value="ECO:0007669"/>
    <property type="project" value="UniProtKB-KW"/>
</dbReference>
<keyword evidence="17" id="KW-1185">Reference proteome</keyword>
<sequence>MSEIRIDELRKVYEVPSGNEVAVEGSTLTVPDGDFLTLLGPSGCGKSTTLRCIAGLESPTEGTVSYDEDDVTPLPAQERDISMVFQEIALYPHMRCIENIAYPLKVRGVPEDERHERAREVARILEVEELVEKHPAELSGGQRQRIAIARAIVREPRAFLMDEPMTGLDEKLKVRMRKELKRVVEETEQTVVYVTHNQEEAMMLSDWIAVMSDGVIEQYGTPDEVYNEPNNRFVAGFVGMPEMNVWRGETDGSTVSVAIGEQAVSLDLREAAGDAERKEKTSIDERSSDEVEVGFRPQAIGLVPEGEGDFDADLSLIEPMGEDSLCYLDSPVGEIRVVEDAATRFSDGDTVGVALDRHEGYVFDDVSGSTIARTGPSAAATTDDAATERRGSTSD</sequence>
<dbReference type="InterPro" id="IPR047641">
    <property type="entry name" value="ABC_transpr_MalK/UgpC-like"/>
</dbReference>
<evidence type="ECO:0000256" key="4">
    <source>
        <dbReference type="ARBA" id="ARBA00022741"/>
    </source>
</evidence>
<dbReference type="FunFam" id="3.40.50.300:FF:000042">
    <property type="entry name" value="Maltose/maltodextrin ABC transporter, ATP-binding protein"/>
    <property type="match status" value="1"/>
</dbReference>
<dbReference type="InterPro" id="IPR027417">
    <property type="entry name" value="P-loop_NTPase"/>
</dbReference>
<dbReference type="PROSITE" id="PS50893">
    <property type="entry name" value="ABC_TRANSPORTER_2"/>
    <property type="match status" value="1"/>
</dbReference>
<gene>
    <name evidence="16" type="ORF">HUG10_12535</name>
</gene>
<evidence type="ECO:0000256" key="10">
    <source>
        <dbReference type="ARBA" id="ARBA00053454"/>
    </source>
</evidence>
<dbReference type="InterPro" id="IPR003439">
    <property type="entry name" value="ABC_transporter-like_ATP-bd"/>
</dbReference>
<dbReference type="InterPro" id="IPR012340">
    <property type="entry name" value="NA-bd_OB-fold"/>
</dbReference>
<keyword evidence="4" id="KW-0547">Nucleotide-binding</keyword>
<dbReference type="SUPFAM" id="SSF50331">
    <property type="entry name" value="MOP-like"/>
    <property type="match status" value="1"/>
</dbReference>
<evidence type="ECO:0000256" key="5">
    <source>
        <dbReference type="ARBA" id="ARBA00022840"/>
    </source>
</evidence>
<dbReference type="InterPro" id="IPR003593">
    <property type="entry name" value="AAA+_ATPase"/>
</dbReference>
<accession>A0A7D5K1X9</accession>
<dbReference type="InterPro" id="IPR008995">
    <property type="entry name" value="Mo/tungstate-bd_C_term_dom"/>
</dbReference>
<dbReference type="AlphaFoldDB" id="A0A7D5K1X9"/>
<dbReference type="Gene3D" id="2.40.50.140">
    <property type="entry name" value="Nucleic acid-binding proteins"/>
    <property type="match status" value="1"/>
</dbReference>
<evidence type="ECO:0000256" key="2">
    <source>
        <dbReference type="ARBA" id="ARBA00022448"/>
    </source>
</evidence>
<dbReference type="SUPFAM" id="SSF52540">
    <property type="entry name" value="P-loop containing nucleoside triphosphate hydrolases"/>
    <property type="match status" value="1"/>
</dbReference>
<dbReference type="Pfam" id="PF08402">
    <property type="entry name" value="TOBE_2"/>
    <property type="match status" value="1"/>
</dbReference>
<evidence type="ECO:0000256" key="14">
    <source>
        <dbReference type="SAM" id="MobiDB-lite"/>
    </source>
</evidence>
<evidence type="ECO:0000259" key="15">
    <source>
        <dbReference type="PROSITE" id="PS50893"/>
    </source>
</evidence>
<feature type="compositionally biased region" description="Basic and acidic residues" evidence="14">
    <location>
        <begin position="271"/>
        <end position="289"/>
    </location>
</feature>
<evidence type="ECO:0000256" key="9">
    <source>
        <dbReference type="ARBA" id="ARBA00051890"/>
    </source>
</evidence>
<dbReference type="Gene3D" id="2.40.50.100">
    <property type="match status" value="1"/>
</dbReference>
<dbReference type="Gene3D" id="3.40.50.300">
    <property type="entry name" value="P-loop containing nucleotide triphosphate hydrolases"/>
    <property type="match status" value="1"/>
</dbReference>
<evidence type="ECO:0000256" key="8">
    <source>
        <dbReference type="ARBA" id="ARBA00050355"/>
    </source>
</evidence>
<evidence type="ECO:0000256" key="3">
    <source>
        <dbReference type="ARBA" id="ARBA00022475"/>
    </source>
</evidence>
<feature type="region of interest" description="Disordered" evidence="14">
    <location>
        <begin position="367"/>
        <end position="395"/>
    </location>
</feature>
<name>A0A7D5K1X9_9EURY</name>
<keyword evidence="2" id="KW-0813">Transport</keyword>
<comment type="subcellular location">
    <subcellularLocation>
        <location evidence="1">Cell membrane</location>
        <topology evidence="1">Peripheral membrane protein</topology>
    </subcellularLocation>
</comment>
<protein>
    <recommendedName>
        <fullName evidence="13">ABC-type D-xylose/L-arabinose transporter</fullName>
        <ecNumber evidence="13">7.5.2.13</ecNumber>
    </recommendedName>
</protein>
<dbReference type="KEGG" id="halg:HUG10_12535"/>
<proteinExistence type="inferred from homology"/>
<evidence type="ECO:0000256" key="13">
    <source>
        <dbReference type="ARBA" id="ARBA00066315"/>
    </source>
</evidence>
<feature type="region of interest" description="Disordered" evidence="14">
    <location>
        <begin position="271"/>
        <end position="291"/>
    </location>
</feature>
<dbReference type="InterPro" id="IPR013611">
    <property type="entry name" value="Transp-assoc_OB_typ2"/>
</dbReference>
<comment type="catalytic activity">
    <reaction evidence="8">
        <text>D-xylose(out) + ATP + H2O = D-xylose(in) + ADP + phosphate + H(+)</text>
        <dbReference type="Rhea" id="RHEA:29899"/>
        <dbReference type="ChEBI" id="CHEBI:15377"/>
        <dbReference type="ChEBI" id="CHEBI:15378"/>
        <dbReference type="ChEBI" id="CHEBI:30616"/>
        <dbReference type="ChEBI" id="CHEBI:43474"/>
        <dbReference type="ChEBI" id="CHEBI:53455"/>
        <dbReference type="ChEBI" id="CHEBI:456216"/>
        <dbReference type="EC" id="7.5.2.13"/>
    </reaction>
    <physiologicalReaction direction="left-to-right" evidence="8">
        <dbReference type="Rhea" id="RHEA:29900"/>
    </physiologicalReaction>
</comment>
<dbReference type="Proteomes" id="UP000509750">
    <property type="component" value="Chromosome"/>
</dbReference>
<evidence type="ECO:0000313" key="17">
    <source>
        <dbReference type="Proteomes" id="UP000509750"/>
    </source>
</evidence>
<organism evidence="16 17">
    <name type="scientific">Halorarum halophilum</name>
    <dbReference type="NCBI Taxonomy" id="2743090"/>
    <lineage>
        <taxon>Archaea</taxon>
        <taxon>Methanobacteriati</taxon>
        <taxon>Methanobacteriota</taxon>
        <taxon>Stenosarchaea group</taxon>
        <taxon>Halobacteria</taxon>
        <taxon>Halobacteriales</taxon>
        <taxon>Haloferacaceae</taxon>
        <taxon>Halorarum</taxon>
    </lineage>
</organism>
<dbReference type="EMBL" id="CP058529">
    <property type="protein sequence ID" value="QLG28321.1"/>
    <property type="molecule type" value="Genomic_DNA"/>
</dbReference>